<dbReference type="PRINTS" id="PR00455">
    <property type="entry name" value="HTHTETR"/>
</dbReference>
<reference evidence="4 5" key="1">
    <citation type="submission" date="2024-06" db="EMBL/GenBank/DDBJ databases">
        <title>The Natural Products Discovery Center: Release of the First 8490 Sequenced Strains for Exploring Actinobacteria Biosynthetic Diversity.</title>
        <authorList>
            <person name="Kalkreuter E."/>
            <person name="Kautsar S.A."/>
            <person name="Yang D."/>
            <person name="Bader C.D."/>
            <person name="Teijaro C.N."/>
            <person name="Fluegel L."/>
            <person name="Davis C.M."/>
            <person name="Simpson J.R."/>
            <person name="Lauterbach L."/>
            <person name="Steele A.D."/>
            <person name="Gui C."/>
            <person name="Meng S."/>
            <person name="Li G."/>
            <person name="Viehrig K."/>
            <person name="Ye F."/>
            <person name="Su P."/>
            <person name="Kiefer A.F."/>
            <person name="Nichols A."/>
            <person name="Cepeda A.J."/>
            <person name="Yan W."/>
            <person name="Fan B."/>
            <person name="Jiang Y."/>
            <person name="Adhikari A."/>
            <person name="Zheng C.-J."/>
            <person name="Schuster L."/>
            <person name="Cowan T.M."/>
            <person name="Smanski M.J."/>
            <person name="Chevrette M.G."/>
            <person name="De Carvalho L.P.S."/>
            <person name="Shen B."/>
        </authorList>
    </citation>
    <scope>NUCLEOTIDE SEQUENCE [LARGE SCALE GENOMIC DNA]</scope>
    <source>
        <strain evidence="4 5">NPDC050100</strain>
    </source>
</reference>
<evidence type="ECO:0000313" key="4">
    <source>
        <dbReference type="EMBL" id="MEV0974551.1"/>
    </source>
</evidence>
<sequence>MGNREDLLAGAKRCLYEKGYTRTTARDIAAASGTSLASIGYHFRSTKALLNEALFDAMREWGEELERALGTDTGMRPGSRERFEEIWDRVAGSFAAQRPLWTTQFEAITQLDHLPEMREAFGTGLEEARRGLAEIFDPDADAETLRVTGRLYQTLLSGLLSQWLIDPERAPSGRDLAEAVRAVAAGFDR</sequence>
<dbReference type="SUPFAM" id="SSF46689">
    <property type="entry name" value="Homeodomain-like"/>
    <property type="match status" value="1"/>
</dbReference>
<evidence type="ECO:0000313" key="5">
    <source>
        <dbReference type="Proteomes" id="UP001551675"/>
    </source>
</evidence>
<evidence type="ECO:0000259" key="3">
    <source>
        <dbReference type="PROSITE" id="PS50977"/>
    </source>
</evidence>
<organism evidence="4 5">
    <name type="scientific">Microtetraspora glauca</name>
    <dbReference type="NCBI Taxonomy" id="1996"/>
    <lineage>
        <taxon>Bacteria</taxon>
        <taxon>Bacillati</taxon>
        <taxon>Actinomycetota</taxon>
        <taxon>Actinomycetes</taxon>
        <taxon>Streptosporangiales</taxon>
        <taxon>Streptosporangiaceae</taxon>
        <taxon>Microtetraspora</taxon>
    </lineage>
</organism>
<dbReference type="InterPro" id="IPR050109">
    <property type="entry name" value="HTH-type_TetR-like_transc_reg"/>
</dbReference>
<dbReference type="PANTHER" id="PTHR30055">
    <property type="entry name" value="HTH-TYPE TRANSCRIPTIONAL REGULATOR RUTR"/>
    <property type="match status" value="1"/>
</dbReference>
<keyword evidence="1 2" id="KW-0238">DNA-binding</keyword>
<dbReference type="Proteomes" id="UP001551675">
    <property type="component" value="Unassembled WGS sequence"/>
</dbReference>
<dbReference type="InterPro" id="IPR001647">
    <property type="entry name" value="HTH_TetR"/>
</dbReference>
<evidence type="ECO:0000256" key="2">
    <source>
        <dbReference type="PROSITE-ProRule" id="PRU00335"/>
    </source>
</evidence>
<dbReference type="InterPro" id="IPR036271">
    <property type="entry name" value="Tet_transcr_reg_TetR-rel_C_sf"/>
</dbReference>
<comment type="caution">
    <text evidence="4">The sequence shown here is derived from an EMBL/GenBank/DDBJ whole genome shotgun (WGS) entry which is preliminary data.</text>
</comment>
<dbReference type="PANTHER" id="PTHR30055:SF219">
    <property type="entry name" value="TRANSCRIPTIONAL REGULATORY PROTEIN"/>
    <property type="match status" value="1"/>
</dbReference>
<dbReference type="RefSeq" id="WP_061260312.1">
    <property type="nucleotide sequence ID" value="NZ_JBFALK010000032.1"/>
</dbReference>
<protein>
    <submittedName>
        <fullName evidence="4">TetR/AcrR family transcriptional regulator</fullName>
    </submittedName>
</protein>
<dbReference type="PROSITE" id="PS50977">
    <property type="entry name" value="HTH_TETR_2"/>
    <property type="match status" value="1"/>
</dbReference>
<dbReference type="SUPFAM" id="SSF48498">
    <property type="entry name" value="Tetracyclin repressor-like, C-terminal domain"/>
    <property type="match status" value="1"/>
</dbReference>
<feature type="domain" description="HTH tetR-type" evidence="3">
    <location>
        <begin position="1"/>
        <end position="61"/>
    </location>
</feature>
<accession>A0ABV3GT07</accession>
<dbReference type="Pfam" id="PF00440">
    <property type="entry name" value="TetR_N"/>
    <property type="match status" value="1"/>
</dbReference>
<gene>
    <name evidence="4" type="ORF">AB0I59_38665</name>
</gene>
<name>A0ABV3GT07_MICGL</name>
<dbReference type="EMBL" id="JBFALK010000032">
    <property type="protein sequence ID" value="MEV0974551.1"/>
    <property type="molecule type" value="Genomic_DNA"/>
</dbReference>
<evidence type="ECO:0000256" key="1">
    <source>
        <dbReference type="ARBA" id="ARBA00023125"/>
    </source>
</evidence>
<feature type="DNA-binding region" description="H-T-H motif" evidence="2">
    <location>
        <begin position="24"/>
        <end position="43"/>
    </location>
</feature>
<proteinExistence type="predicted"/>
<dbReference type="Gene3D" id="1.10.357.10">
    <property type="entry name" value="Tetracycline Repressor, domain 2"/>
    <property type="match status" value="1"/>
</dbReference>
<dbReference type="InterPro" id="IPR009057">
    <property type="entry name" value="Homeodomain-like_sf"/>
</dbReference>
<keyword evidence="5" id="KW-1185">Reference proteome</keyword>